<dbReference type="EMBL" id="BKCJ010005701">
    <property type="protein sequence ID" value="GEU68189.1"/>
    <property type="molecule type" value="Genomic_DNA"/>
</dbReference>
<name>A0A6L2M424_TANCI</name>
<dbReference type="PANTHER" id="PTHR33067:SF9">
    <property type="entry name" value="RNA-DIRECTED DNA POLYMERASE"/>
    <property type="match status" value="1"/>
</dbReference>
<evidence type="ECO:0008006" key="2">
    <source>
        <dbReference type="Google" id="ProtNLM"/>
    </source>
</evidence>
<dbReference type="Gene3D" id="2.40.70.10">
    <property type="entry name" value="Acid Proteases"/>
    <property type="match status" value="1"/>
</dbReference>
<reference evidence="1" key="1">
    <citation type="journal article" date="2019" name="Sci. Rep.">
        <title>Draft genome of Tanacetum cinerariifolium, the natural source of mosquito coil.</title>
        <authorList>
            <person name="Yamashiro T."/>
            <person name="Shiraishi A."/>
            <person name="Satake H."/>
            <person name="Nakayama K."/>
        </authorList>
    </citation>
    <scope>NUCLEOTIDE SEQUENCE</scope>
</reference>
<comment type="caution">
    <text evidence="1">The sequence shown here is derived from an EMBL/GenBank/DDBJ whole genome shotgun (WGS) entry which is preliminary data.</text>
</comment>
<sequence>MNCQLLDSQEPICGMTPTQALTAIQTMADHSQKWHDGSSSRIIDSSSNSEGIPAIVSKLDSLGRDMKNLRENIHVIQVGCQTCGGTHLEMECPLNEEVKSLETKVKTLKNKVEGRTKGGKFKECDVRCCKDFKESFRFHYAVYLIVAVSIGKTLGFLSFSRGIGNSIMSSNLWVTAKKLFLKVWCIWSLFQRALVTKDDPEHGGCSTGSILDLGDSTSVMPFSMYKCLSMGKLEPINMVVEIADNTKCTPKGNVEKLLVKIDMFIFPVDFVVLEMVKDFMMPIILGKPLLATAHVKSTNNNEQEDLAWEELSLNDWMKIRYGKLCEMNRERILEEYREDKVNTLITIIHDKLNDDWFNDTSENEDDLEGIIHYLEPKSYDGFIDLDDEAYNERKYKLLGITYRKPSLILIEKVKGIRYTIVQGETYTKTKNLGTDEILRTSGNVVAITAVLMDKISADGST</sequence>
<proteinExistence type="predicted"/>
<dbReference type="PANTHER" id="PTHR33067">
    <property type="entry name" value="RNA-DIRECTED DNA POLYMERASE-RELATED"/>
    <property type="match status" value="1"/>
</dbReference>
<gene>
    <name evidence="1" type="ORF">Tci_040167</name>
</gene>
<protein>
    <recommendedName>
        <fullName evidence="2">MAK10-like protein</fullName>
    </recommendedName>
</protein>
<dbReference type="InterPro" id="IPR021109">
    <property type="entry name" value="Peptidase_aspartic_dom_sf"/>
</dbReference>
<evidence type="ECO:0000313" key="1">
    <source>
        <dbReference type="EMBL" id="GEU68189.1"/>
    </source>
</evidence>
<organism evidence="1">
    <name type="scientific">Tanacetum cinerariifolium</name>
    <name type="common">Dalmatian daisy</name>
    <name type="synonym">Chrysanthemum cinerariifolium</name>
    <dbReference type="NCBI Taxonomy" id="118510"/>
    <lineage>
        <taxon>Eukaryota</taxon>
        <taxon>Viridiplantae</taxon>
        <taxon>Streptophyta</taxon>
        <taxon>Embryophyta</taxon>
        <taxon>Tracheophyta</taxon>
        <taxon>Spermatophyta</taxon>
        <taxon>Magnoliopsida</taxon>
        <taxon>eudicotyledons</taxon>
        <taxon>Gunneridae</taxon>
        <taxon>Pentapetalae</taxon>
        <taxon>asterids</taxon>
        <taxon>campanulids</taxon>
        <taxon>Asterales</taxon>
        <taxon>Asteraceae</taxon>
        <taxon>Asteroideae</taxon>
        <taxon>Anthemideae</taxon>
        <taxon>Anthemidinae</taxon>
        <taxon>Tanacetum</taxon>
    </lineage>
</organism>
<accession>A0A6L2M424</accession>
<dbReference type="AlphaFoldDB" id="A0A6L2M424"/>